<accession>A0A0L8HZ60</accession>
<name>A0A0L8HZ60_OCTBM</name>
<sequence>MSKMPSIIGLLSARVGHRLYDSNSTHPLSVIPKLSHAPNFALLKPFYPGTVTSRISSLSTLHLFQLLVSLNGSLVGKGGESTKVTLKKQTGGRGCALDP</sequence>
<protein>
    <submittedName>
        <fullName evidence="1">Uncharacterized protein</fullName>
    </submittedName>
</protein>
<proteinExistence type="predicted"/>
<dbReference type="AlphaFoldDB" id="A0A0L8HZ60"/>
<organism evidence="1">
    <name type="scientific">Octopus bimaculoides</name>
    <name type="common">California two-spotted octopus</name>
    <dbReference type="NCBI Taxonomy" id="37653"/>
    <lineage>
        <taxon>Eukaryota</taxon>
        <taxon>Metazoa</taxon>
        <taxon>Spiralia</taxon>
        <taxon>Lophotrochozoa</taxon>
        <taxon>Mollusca</taxon>
        <taxon>Cephalopoda</taxon>
        <taxon>Coleoidea</taxon>
        <taxon>Octopodiformes</taxon>
        <taxon>Octopoda</taxon>
        <taxon>Incirrata</taxon>
        <taxon>Octopodidae</taxon>
        <taxon>Octopus</taxon>
    </lineage>
</organism>
<gene>
    <name evidence="1" type="ORF">OCBIM_22001642mg</name>
</gene>
<dbReference type="EMBL" id="KQ416950">
    <property type="protein sequence ID" value="KOF94497.1"/>
    <property type="molecule type" value="Genomic_DNA"/>
</dbReference>
<reference evidence="1" key="1">
    <citation type="submission" date="2015-07" db="EMBL/GenBank/DDBJ databases">
        <title>MeaNS - Measles Nucleotide Surveillance Program.</title>
        <authorList>
            <person name="Tran T."/>
            <person name="Druce J."/>
        </authorList>
    </citation>
    <scope>NUCLEOTIDE SEQUENCE</scope>
    <source>
        <strain evidence="1">UCB-OBI-ISO-001</strain>
        <tissue evidence="1">Gonad</tissue>
    </source>
</reference>
<evidence type="ECO:0000313" key="1">
    <source>
        <dbReference type="EMBL" id="KOF94497.1"/>
    </source>
</evidence>